<sequence>MDIELIVYAKYDEQGSIIAIDSNIFLDDLTDWKEIDRWKQGDRYLYSHAGNGDYVMQKYGKPLYDEQGKPNFHNDFIEWSEEEKKQHYPTPVPAATFEETQNNINIDVDFRLSMLELGI</sequence>
<reference evidence="1" key="1">
    <citation type="submission" date="2021-02" db="EMBL/GenBank/DDBJ databases">
        <title>Infant gut strain persistence is associated with maternal origin, phylogeny, and functional potential including surface adhesion and iron acquisition.</title>
        <authorList>
            <person name="Lou Y.C."/>
        </authorList>
    </citation>
    <scope>NUCLEOTIDE SEQUENCE</scope>
    <source>
        <strain evidence="1">L3_108_103G1_dasL3_108_103G1_concoct_2</strain>
    </source>
</reference>
<protein>
    <submittedName>
        <fullName evidence="1">Uncharacterized protein</fullName>
    </submittedName>
</protein>
<dbReference type="Proteomes" id="UP000753219">
    <property type="component" value="Unassembled WGS sequence"/>
</dbReference>
<evidence type="ECO:0000313" key="1">
    <source>
        <dbReference type="EMBL" id="MBS4883265.1"/>
    </source>
</evidence>
<gene>
    <name evidence="1" type="ORF">KHZ85_00625</name>
</gene>
<proteinExistence type="predicted"/>
<dbReference type="AlphaFoldDB" id="A0A942W9J1"/>
<comment type="caution">
    <text evidence="1">The sequence shown here is derived from an EMBL/GenBank/DDBJ whole genome shotgun (WGS) entry which is preliminary data.</text>
</comment>
<organism evidence="1 2">
    <name type="scientific">Amedibacillus dolichus</name>
    <dbReference type="NCBI Taxonomy" id="31971"/>
    <lineage>
        <taxon>Bacteria</taxon>
        <taxon>Bacillati</taxon>
        <taxon>Bacillota</taxon>
        <taxon>Erysipelotrichia</taxon>
        <taxon>Erysipelotrichales</taxon>
        <taxon>Erysipelotrichaceae</taxon>
        <taxon>Amedibacillus</taxon>
    </lineage>
</organism>
<evidence type="ECO:0000313" key="2">
    <source>
        <dbReference type="Proteomes" id="UP000753219"/>
    </source>
</evidence>
<accession>A0A942W9J1</accession>
<dbReference type="EMBL" id="JAGZMZ010000001">
    <property type="protein sequence ID" value="MBS4883265.1"/>
    <property type="molecule type" value="Genomic_DNA"/>
</dbReference>
<dbReference type="RefSeq" id="WP_278639454.1">
    <property type="nucleotide sequence ID" value="NZ_JAGZMZ010000001.1"/>
</dbReference>
<name>A0A942W9J1_9FIRM</name>